<dbReference type="Proteomes" id="UP001652445">
    <property type="component" value="Unassembled WGS sequence"/>
</dbReference>
<keyword evidence="4" id="KW-1185">Reference proteome</keyword>
<dbReference type="Gene3D" id="2.60.40.680">
    <property type="match status" value="1"/>
</dbReference>
<reference evidence="3 4" key="1">
    <citation type="submission" date="2022-09" db="EMBL/GenBank/DDBJ databases">
        <authorList>
            <person name="Han X.L."/>
            <person name="Wang Q."/>
            <person name="Lu T."/>
        </authorList>
    </citation>
    <scope>NUCLEOTIDE SEQUENCE [LARGE SCALE GENOMIC DNA]</scope>
    <source>
        <strain evidence="3 4">WQ 127069</strain>
    </source>
</reference>
<dbReference type="EMBL" id="JAOQIO010000010">
    <property type="protein sequence ID" value="MCU6791571.1"/>
    <property type="molecule type" value="Genomic_DNA"/>
</dbReference>
<dbReference type="Pfam" id="PF00963">
    <property type="entry name" value="Cohesin"/>
    <property type="match status" value="1"/>
</dbReference>
<feature type="domain" description="SLH" evidence="2">
    <location>
        <begin position="860"/>
        <end position="920"/>
    </location>
</feature>
<evidence type="ECO:0000313" key="3">
    <source>
        <dbReference type="EMBL" id="MCU6791571.1"/>
    </source>
</evidence>
<feature type="region of interest" description="Disordered" evidence="1">
    <location>
        <begin position="477"/>
        <end position="501"/>
    </location>
</feature>
<dbReference type="SUPFAM" id="SSF49384">
    <property type="entry name" value="Carbohydrate-binding domain"/>
    <property type="match status" value="1"/>
</dbReference>
<name>A0ABT2UBL0_9BACL</name>
<dbReference type="PANTHER" id="PTHR43308:SF5">
    <property type="entry name" value="S-LAYER PROTEIN _ PEPTIDOGLYCAN ENDO-BETA-N-ACETYLGLUCOSAMINIDASE"/>
    <property type="match status" value="1"/>
</dbReference>
<evidence type="ECO:0000259" key="2">
    <source>
        <dbReference type="PROSITE" id="PS51272"/>
    </source>
</evidence>
<organism evidence="3 4">
    <name type="scientific">Paenibacillus baimaensis</name>
    <dbReference type="NCBI Taxonomy" id="2982185"/>
    <lineage>
        <taxon>Bacteria</taxon>
        <taxon>Bacillati</taxon>
        <taxon>Bacillota</taxon>
        <taxon>Bacilli</taxon>
        <taxon>Bacillales</taxon>
        <taxon>Paenibacillaceae</taxon>
        <taxon>Paenibacillus</taxon>
    </lineage>
</organism>
<dbReference type="InterPro" id="IPR025883">
    <property type="entry name" value="Cadherin-like_domain"/>
</dbReference>
<feature type="domain" description="SLH" evidence="2">
    <location>
        <begin position="730"/>
        <end position="788"/>
    </location>
</feature>
<feature type="compositionally biased region" description="Low complexity" evidence="1">
    <location>
        <begin position="478"/>
        <end position="501"/>
    </location>
</feature>
<dbReference type="Pfam" id="PF00395">
    <property type="entry name" value="SLH"/>
    <property type="match status" value="3"/>
</dbReference>
<comment type="caution">
    <text evidence="3">The sequence shown here is derived from an EMBL/GenBank/DDBJ whole genome shotgun (WGS) entry which is preliminary data.</text>
</comment>
<proteinExistence type="predicted"/>
<evidence type="ECO:0000313" key="4">
    <source>
        <dbReference type="Proteomes" id="UP001652445"/>
    </source>
</evidence>
<sequence>MPVRNKCSSTPWTGLSALLFLITIMLIHPFQASAAPAGAQIFISPVTGVAGQQADVVVSIAPSSEVAAYGLQIDYDKNVLEAVSITPKYGNPSETECVNDNNGCFQSLINAASGSFRAAWFDVSGGSHPVTTTTELFTVRFMIKSNIVSGSKLLSVDTTDPEKLNATDASGHNVSLLVTIGKSGLADLKSLSTSTGDLTPAFSTGIRSYHQNVANDKLQTTVTAVVYDPAATLKIRGITTASGTASGPIALATGDNTIPIEVKAADGSYTNLYTLIVNRAPSTNAQLSSLTTNVDVVNPQFSPLTTNYDLFVGTAIQTMTVTASVYDASSQLSVNGVSVNSGSESDAIRLNIGTNTISISVKAQDGVNTQTYTLNVHRAPSTNAQLSSLTTNVGAVNPQFSPLTTSYDLFVGTAIQTMTVTASVYDASSQLSVNGVSVNSGSESDAIRLNIGTNTISISVKAQDGVNTQTYTLNVRRAASNTSTTSSPTGTSAAPTTTQAPSSSSVVEIIIDGVKQDKLATALTEKNGEITTTKIILEQDKVTTKLENDSSKIITIPVSGNSDVVVGQLTGQLVKLMETKEAVLEIKTDRASYTLPALQMKIDDISAKLGSNVQLQDIIINVIISTPSKETVDMLQKVANETGVKLEVAPVTFEVTATLGDKKVEVERFNSYVERTITLPDGVDASQITTGVVLNPDGSFTHVPTKVIKQGNHDNAIINSLTNSTYTVVWSPRIFSDVSTHWSKQDVNDMASRLIIRGVSKDSFAPDEAITRAEFVTIMVRSLGIKHGVVAALPSDVRKDDWYTDTVATALSYQLIRGYEDGSFRPNQTITRAEAAVILNQASKLAKLNAFQSGDTTKLLQNFNDNQMIADWAKQAMAAAVSNGIIQGDQQKIMPQDNVTRAQTAAMMRRLLQKAGLINN</sequence>
<dbReference type="PROSITE" id="PS51272">
    <property type="entry name" value="SLH"/>
    <property type="match status" value="3"/>
</dbReference>
<dbReference type="InterPro" id="IPR002102">
    <property type="entry name" value="Cohesin_dom"/>
</dbReference>
<evidence type="ECO:0000256" key="1">
    <source>
        <dbReference type="SAM" id="MobiDB-lite"/>
    </source>
</evidence>
<dbReference type="InterPro" id="IPR008965">
    <property type="entry name" value="CBM2/CBM3_carb-bd_dom_sf"/>
</dbReference>
<feature type="domain" description="SLH" evidence="2">
    <location>
        <begin position="790"/>
        <end position="853"/>
    </location>
</feature>
<dbReference type="InterPro" id="IPR051465">
    <property type="entry name" value="Cell_Envelope_Struct_Comp"/>
</dbReference>
<dbReference type="Pfam" id="PF12733">
    <property type="entry name" value="Cadherin-like"/>
    <property type="match status" value="3"/>
</dbReference>
<dbReference type="RefSeq" id="WP_262683105.1">
    <property type="nucleotide sequence ID" value="NZ_JAOQIO010000010.1"/>
</dbReference>
<gene>
    <name evidence="3" type="ORF">OB236_05445</name>
</gene>
<protein>
    <submittedName>
        <fullName evidence="3">Cadherin-like beta sandwich domain-containing protein</fullName>
    </submittedName>
</protein>
<dbReference type="InterPro" id="IPR001119">
    <property type="entry name" value="SLH_dom"/>
</dbReference>
<dbReference type="PANTHER" id="PTHR43308">
    <property type="entry name" value="OUTER MEMBRANE PROTEIN ALPHA-RELATED"/>
    <property type="match status" value="1"/>
</dbReference>
<accession>A0ABT2UBL0</accession>